<keyword evidence="2" id="KW-1185">Reference proteome</keyword>
<sequence>MPPPFLFCIPRMFLIRRVLPCQRPGRELILQPIQRDVIKVGVFCHAYPVKLLAPRSPMSAGIGSALLALQKGLLQ</sequence>
<reference evidence="1 2" key="1">
    <citation type="submission" date="2021-06" db="EMBL/GenBank/DDBJ databases">
        <title>Caerostris extrusa draft genome.</title>
        <authorList>
            <person name="Kono N."/>
            <person name="Arakawa K."/>
        </authorList>
    </citation>
    <scope>NUCLEOTIDE SEQUENCE [LARGE SCALE GENOMIC DNA]</scope>
</reference>
<accession>A0AAV4XC87</accession>
<comment type="caution">
    <text evidence="1">The sequence shown here is derived from an EMBL/GenBank/DDBJ whole genome shotgun (WGS) entry which is preliminary data.</text>
</comment>
<name>A0AAV4XC87_CAEEX</name>
<dbReference type="Proteomes" id="UP001054945">
    <property type="component" value="Unassembled WGS sequence"/>
</dbReference>
<evidence type="ECO:0000313" key="2">
    <source>
        <dbReference type="Proteomes" id="UP001054945"/>
    </source>
</evidence>
<evidence type="ECO:0000313" key="1">
    <source>
        <dbReference type="EMBL" id="GIY92725.1"/>
    </source>
</evidence>
<protein>
    <submittedName>
        <fullName evidence="1">Uncharacterized protein</fullName>
    </submittedName>
</protein>
<gene>
    <name evidence="1" type="ORF">CEXT_395441</name>
</gene>
<dbReference type="EMBL" id="BPLR01017579">
    <property type="protein sequence ID" value="GIY92725.1"/>
    <property type="molecule type" value="Genomic_DNA"/>
</dbReference>
<dbReference type="AlphaFoldDB" id="A0AAV4XC87"/>
<proteinExistence type="predicted"/>
<organism evidence="1 2">
    <name type="scientific">Caerostris extrusa</name>
    <name type="common">Bark spider</name>
    <name type="synonym">Caerostris bankana</name>
    <dbReference type="NCBI Taxonomy" id="172846"/>
    <lineage>
        <taxon>Eukaryota</taxon>
        <taxon>Metazoa</taxon>
        <taxon>Ecdysozoa</taxon>
        <taxon>Arthropoda</taxon>
        <taxon>Chelicerata</taxon>
        <taxon>Arachnida</taxon>
        <taxon>Araneae</taxon>
        <taxon>Araneomorphae</taxon>
        <taxon>Entelegynae</taxon>
        <taxon>Araneoidea</taxon>
        <taxon>Araneidae</taxon>
        <taxon>Caerostris</taxon>
    </lineage>
</organism>